<dbReference type="GO" id="GO:0050906">
    <property type="term" value="P:detection of stimulus involved in sensory perception"/>
    <property type="evidence" value="ECO:0007669"/>
    <property type="project" value="UniProtKB-ARBA"/>
</dbReference>
<dbReference type="eggNOG" id="KOG1052">
    <property type="taxonomic scope" value="Eukaryota"/>
</dbReference>
<keyword evidence="6 13" id="KW-1133">Transmembrane helix</keyword>
<feature type="transmembrane region" description="Helical" evidence="13">
    <location>
        <begin position="403"/>
        <end position="428"/>
    </location>
</feature>
<evidence type="ECO:0000256" key="3">
    <source>
        <dbReference type="ARBA" id="ARBA00022448"/>
    </source>
</evidence>
<evidence type="ECO:0000256" key="4">
    <source>
        <dbReference type="ARBA" id="ARBA00022475"/>
    </source>
</evidence>
<dbReference type="InParanoid" id="A0A067R3P0"/>
<dbReference type="Pfam" id="PF10613">
    <property type="entry name" value="Lig_chan-Glu_bd"/>
    <property type="match status" value="1"/>
</dbReference>
<dbReference type="Proteomes" id="UP000027135">
    <property type="component" value="Unassembled WGS sequence"/>
</dbReference>
<dbReference type="GO" id="GO:0015276">
    <property type="term" value="F:ligand-gated monoatomic ion channel activity"/>
    <property type="evidence" value="ECO:0007669"/>
    <property type="project" value="InterPro"/>
</dbReference>
<keyword evidence="4" id="KW-1003">Cell membrane</keyword>
<dbReference type="SUPFAM" id="SSF53850">
    <property type="entry name" value="Periplasmic binding protein-like II"/>
    <property type="match status" value="1"/>
</dbReference>
<dbReference type="OMA" id="MNNERYL"/>
<evidence type="ECO:0000313" key="15">
    <source>
        <dbReference type="EMBL" id="KDR17648.1"/>
    </source>
</evidence>
<comment type="similarity">
    <text evidence="2">Belongs to the glutamate-gated ion channel (TC 1.A.10.1) family.</text>
</comment>
<keyword evidence="16" id="KW-1185">Reference proteome</keyword>
<dbReference type="EMBL" id="KK852726">
    <property type="protein sequence ID" value="KDR17648.1"/>
    <property type="molecule type" value="Genomic_DNA"/>
</dbReference>
<dbReference type="PANTHER" id="PTHR42643">
    <property type="entry name" value="IONOTROPIC RECEPTOR 20A-RELATED"/>
    <property type="match status" value="1"/>
</dbReference>
<dbReference type="InterPro" id="IPR057074">
    <property type="entry name" value="IR75A_N"/>
</dbReference>
<keyword evidence="11" id="KW-1071">Ligand-gated ion channel</keyword>
<dbReference type="SMART" id="SM00918">
    <property type="entry name" value="Lig_chan-Glu_bd"/>
    <property type="match status" value="1"/>
</dbReference>
<keyword evidence="3" id="KW-0813">Transport</keyword>
<evidence type="ECO:0000313" key="16">
    <source>
        <dbReference type="Proteomes" id="UP000027135"/>
    </source>
</evidence>
<evidence type="ECO:0000256" key="6">
    <source>
        <dbReference type="ARBA" id="ARBA00022989"/>
    </source>
</evidence>
<evidence type="ECO:0000256" key="1">
    <source>
        <dbReference type="ARBA" id="ARBA00004651"/>
    </source>
</evidence>
<dbReference type="AlphaFoldDB" id="A0A067R3P0"/>
<keyword evidence="8 13" id="KW-0472">Membrane</keyword>
<dbReference type="Gene3D" id="3.40.190.10">
    <property type="entry name" value="Periplasmic binding protein-like II"/>
    <property type="match status" value="1"/>
</dbReference>
<comment type="subcellular location">
    <subcellularLocation>
        <location evidence="1">Cell membrane</location>
        <topology evidence="1">Multi-pass membrane protein</topology>
    </subcellularLocation>
</comment>
<evidence type="ECO:0000256" key="11">
    <source>
        <dbReference type="ARBA" id="ARBA00023286"/>
    </source>
</evidence>
<protein>
    <recommendedName>
        <fullName evidence="14">Ionotropic glutamate receptor L-glutamate and glycine-binding domain-containing protein</fullName>
    </recommendedName>
</protein>
<keyword evidence="12" id="KW-0407">Ion channel</keyword>
<sequence>MTQIYYLTDFSANTCWLPNNGAFMLTVLARLTFKKTKKSLLHAWFSDTPYSGTQQSQSGLTTTSTLAQWQLQLSSELCPSSVQFRLNSTQTFSTCQRSRPLFVLHPGDPTRIKPFLQFAANRSFSRVIWLLFLDKNSSLEELFTDINIPFDCEFLVAQPEDDHAVGLTEVYRVSPTLPLQTYRFGNWTPDGGLTWPSRGFYHRRNSLQGLVLKTAVIDAFYTNVVEESNNKPIKISGFFGEMWNTLEDQLKFKSDFYKPLDNFFGAPTENGSWNGMIGMLHRGEADFAVAKFVMSPARLQAVDFISTLEQVKTRLFIKEQRALLVKWDEFLRPFTRRLWMLQLFSMILIGLCFGVTYHVGQRLGLEAGVASVLQNLYDALFYTFASFCQQGRSVTPRMLSCRVVFLTSYFTAVVLLAGYSAFLISFLATRETKEFPFTSFKQFLDDGRFQLGMLSDSAFTFYFENSTDPVMQNIYQKMIAPNRHNFPFSDDEGFRRVCNVPNYAYITYTDLEYQETGTLSCGLTEIPQIYIPGSLAITTVKKSPYKGIFNSVIWKMKRNGILKRLHTMFYPIKVPISEIPRPVVYLVQVTPVLTLLGAATLVAIVLLLVENKAAYIKACLQIGRQRMNQLLFGLILVSPTHARKRRQT</sequence>
<evidence type="ECO:0000256" key="2">
    <source>
        <dbReference type="ARBA" id="ARBA00008685"/>
    </source>
</evidence>
<gene>
    <name evidence="15" type="ORF">L798_08355</name>
</gene>
<dbReference type="Pfam" id="PF24576">
    <property type="entry name" value="IR75A_N"/>
    <property type="match status" value="1"/>
</dbReference>
<dbReference type="InterPro" id="IPR001320">
    <property type="entry name" value="Iontro_rcpt_C"/>
</dbReference>
<dbReference type="PANTHER" id="PTHR42643:SF30">
    <property type="entry name" value="IONOTROPIC RECEPTOR 40A-RELATED"/>
    <property type="match status" value="1"/>
</dbReference>
<reference evidence="15 16" key="1">
    <citation type="journal article" date="2014" name="Nat. Commun.">
        <title>Molecular traces of alternative social organization in a termite genome.</title>
        <authorList>
            <person name="Terrapon N."/>
            <person name="Li C."/>
            <person name="Robertson H.M."/>
            <person name="Ji L."/>
            <person name="Meng X."/>
            <person name="Booth W."/>
            <person name="Chen Z."/>
            <person name="Childers C.P."/>
            <person name="Glastad K.M."/>
            <person name="Gokhale K."/>
            <person name="Gowin J."/>
            <person name="Gronenberg W."/>
            <person name="Hermansen R.A."/>
            <person name="Hu H."/>
            <person name="Hunt B.G."/>
            <person name="Huylmans A.K."/>
            <person name="Khalil S.M."/>
            <person name="Mitchell R.D."/>
            <person name="Munoz-Torres M.C."/>
            <person name="Mustard J.A."/>
            <person name="Pan H."/>
            <person name="Reese J.T."/>
            <person name="Scharf M.E."/>
            <person name="Sun F."/>
            <person name="Vogel H."/>
            <person name="Xiao J."/>
            <person name="Yang W."/>
            <person name="Yang Z."/>
            <person name="Yang Z."/>
            <person name="Zhou J."/>
            <person name="Zhu J."/>
            <person name="Brent C.S."/>
            <person name="Elsik C.G."/>
            <person name="Goodisman M.A."/>
            <person name="Liberles D.A."/>
            <person name="Roe R.M."/>
            <person name="Vargo E.L."/>
            <person name="Vilcinskas A."/>
            <person name="Wang J."/>
            <person name="Bornberg-Bauer E."/>
            <person name="Korb J."/>
            <person name="Zhang G."/>
            <person name="Liebig J."/>
        </authorList>
    </citation>
    <scope>NUCLEOTIDE SEQUENCE [LARGE SCALE GENOMIC DNA]</scope>
    <source>
        <tissue evidence="15">Whole organism</tissue>
    </source>
</reference>
<dbReference type="GO" id="GO:0005886">
    <property type="term" value="C:plasma membrane"/>
    <property type="evidence" value="ECO:0007669"/>
    <property type="project" value="UniProtKB-SubCell"/>
</dbReference>
<evidence type="ECO:0000256" key="10">
    <source>
        <dbReference type="ARBA" id="ARBA00023180"/>
    </source>
</evidence>
<evidence type="ECO:0000256" key="5">
    <source>
        <dbReference type="ARBA" id="ARBA00022692"/>
    </source>
</evidence>
<dbReference type="Pfam" id="PF00060">
    <property type="entry name" value="Lig_chan"/>
    <property type="match status" value="1"/>
</dbReference>
<keyword evidence="7" id="KW-0406">Ion transport</keyword>
<evidence type="ECO:0000259" key="14">
    <source>
        <dbReference type="SMART" id="SM00918"/>
    </source>
</evidence>
<evidence type="ECO:0000256" key="12">
    <source>
        <dbReference type="ARBA" id="ARBA00023303"/>
    </source>
</evidence>
<evidence type="ECO:0000256" key="9">
    <source>
        <dbReference type="ARBA" id="ARBA00023170"/>
    </source>
</evidence>
<dbReference type="Gene3D" id="1.10.287.70">
    <property type="match status" value="1"/>
</dbReference>
<keyword evidence="10" id="KW-0325">Glycoprotein</keyword>
<evidence type="ECO:0000256" key="7">
    <source>
        <dbReference type="ARBA" id="ARBA00023065"/>
    </source>
</evidence>
<dbReference type="FunCoup" id="A0A067R3P0">
    <property type="interactions" value="58"/>
</dbReference>
<keyword evidence="5 13" id="KW-0812">Transmembrane</keyword>
<feature type="domain" description="Ionotropic glutamate receptor L-glutamate and glycine-binding" evidence="14">
    <location>
        <begin position="220"/>
        <end position="282"/>
    </location>
</feature>
<keyword evidence="9" id="KW-0675">Receptor</keyword>
<proteinExistence type="inferred from homology"/>
<dbReference type="InterPro" id="IPR019594">
    <property type="entry name" value="Glu/Gly-bd"/>
</dbReference>
<feature type="transmembrane region" description="Helical" evidence="13">
    <location>
        <begin position="338"/>
        <end position="359"/>
    </location>
</feature>
<accession>A0A067R3P0</accession>
<evidence type="ECO:0000256" key="8">
    <source>
        <dbReference type="ARBA" id="ARBA00023136"/>
    </source>
</evidence>
<dbReference type="InterPro" id="IPR052192">
    <property type="entry name" value="Insect_Ionotropic_Sensory_Rcpt"/>
</dbReference>
<name>A0A067R3P0_ZOONE</name>
<evidence type="ECO:0000256" key="13">
    <source>
        <dbReference type="SAM" id="Phobius"/>
    </source>
</evidence>
<organism evidence="15 16">
    <name type="scientific">Zootermopsis nevadensis</name>
    <name type="common">Dampwood termite</name>
    <dbReference type="NCBI Taxonomy" id="136037"/>
    <lineage>
        <taxon>Eukaryota</taxon>
        <taxon>Metazoa</taxon>
        <taxon>Ecdysozoa</taxon>
        <taxon>Arthropoda</taxon>
        <taxon>Hexapoda</taxon>
        <taxon>Insecta</taxon>
        <taxon>Pterygota</taxon>
        <taxon>Neoptera</taxon>
        <taxon>Polyneoptera</taxon>
        <taxon>Dictyoptera</taxon>
        <taxon>Blattodea</taxon>
        <taxon>Blattoidea</taxon>
        <taxon>Termitoidae</taxon>
        <taxon>Termopsidae</taxon>
        <taxon>Zootermopsis</taxon>
    </lineage>
</organism>
<feature type="transmembrane region" description="Helical" evidence="13">
    <location>
        <begin position="583"/>
        <end position="609"/>
    </location>
</feature>